<evidence type="ECO:0000259" key="1">
    <source>
        <dbReference type="Pfam" id="PF24864"/>
    </source>
</evidence>
<dbReference type="EMBL" id="ML976990">
    <property type="protein sequence ID" value="KAF1956920.1"/>
    <property type="molecule type" value="Genomic_DNA"/>
</dbReference>
<dbReference type="PANTHER" id="PTHR38790:SF4">
    <property type="entry name" value="2EXR DOMAIN-CONTAINING PROTEIN"/>
    <property type="match status" value="1"/>
</dbReference>
<evidence type="ECO:0000313" key="3">
    <source>
        <dbReference type="Proteomes" id="UP000800035"/>
    </source>
</evidence>
<evidence type="ECO:0000313" key="2">
    <source>
        <dbReference type="EMBL" id="KAF1956920.1"/>
    </source>
</evidence>
<sequence>MAPYFIDSLALQSFSFQQVNSNPLSYAGPLPETLPQLNISEEEHEFNDDDDGEWEFERLYPAYILHPNFTPHAWWYRCGTDDYIKKTAVTVPSGPPSFDLSRWYSRPDSNQHKMSTLYKCHLLSLPKELRLEIWTYVLTDPSVLHLAVEITRAPLSPSKSSLRFPNPQLFTSLRPARNAPIGFNLLLANKFIYDEALPILYGSVKFAPLDLEGIFPLFLDTLSPYGRSLIKHVKLRVPTTIYDIDLFGDPSSCLFHWAVTCAQVAKVEKLQDVEVEGFDHHESKRVRSGILNPLVKMKAKKIFNPPNDHIAYMRLAEAQSELVAQASARRIRTAIERFNRNDVAFKQNLSQTTSAEPRTSNKQFIHAELATIVTPHLTLEPEDFIVEQGPSGTTPSDTYPSSKQFTHAEIATLVTSHSTIDHDLTQVMGLRHDPPLYEDWEIVSAGSGAPTPKVRPASVLFLESDEEFLDTASTLVDVDDNLPSFDGIDEADNSK</sequence>
<reference evidence="2" key="1">
    <citation type="journal article" date="2020" name="Stud. Mycol.">
        <title>101 Dothideomycetes genomes: a test case for predicting lifestyles and emergence of pathogens.</title>
        <authorList>
            <person name="Haridas S."/>
            <person name="Albert R."/>
            <person name="Binder M."/>
            <person name="Bloem J."/>
            <person name="Labutti K."/>
            <person name="Salamov A."/>
            <person name="Andreopoulos B."/>
            <person name="Baker S."/>
            <person name="Barry K."/>
            <person name="Bills G."/>
            <person name="Bluhm B."/>
            <person name="Cannon C."/>
            <person name="Castanera R."/>
            <person name="Culley D."/>
            <person name="Daum C."/>
            <person name="Ezra D."/>
            <person name="Gonzalez J."/>
            <person name="Henrissat B."/>
            <person name="Kuo A."/>
            <person name="Liang C."/>
            <person name="Lipzen A."/>
            <person name="Lutzoni F."/>
            <person name="Magnuson J."/>
            <person name="Mondo S."/>
            <person name="Nolan M."/>
            <person name="Ohm R."/>
            <person name="Pangilinan J."/>
            <person name="Park H.-J."/>
            <person name="Ramirez L."/>
            <person name="Alfaro M."/>
            <person name="Sun H."/>
            <person name="Tritt A."/>
            <person name="Yoshinaga Y."/>
            <person name="Zwiers L.-H."/>
            <person name="Turgeon B."/>
            <person name="Goodwin S."/>
            <person name="Spatafora J."/>
            <person name="Crous P."/>
            <person name="Grigoriev I."/>
        </authorList>
    </citation>
    <scope>NUCLEOTIDE SEQUENCE</scope>
    <source>
        <strain evidence="2">CBS 675.92</strain>
    </source>
</reference>
<dbReference type="AlphaFoldDB" id="A0A6A5TXW8"/>
<organism evidence="2 3">
    <name type="scientific">Byssothecium circinans</name>
    <dbReference type="NCBI Taxonomy" id="147558"/>
    <lineage>
        <taxon>Eukaryota</taxon>
        <taxon>Fungi</taxon>
        <taxon>Dikarya</taxon>
        <taxon>Ascomycota</taxon>
        <taxon>Pezizomycotina</taxon>
        <taxon>Dothideomycetes</taxon>
        <taxon>Pleosporomycetidae</taxon>
        <taxon>Pleosporales</taxon>
        <taxon>Massarineae</taxon>
        <taxon>Massarinaceae</taxon>
        <taxon>Byssothecium</taxon>
    </lineage>
</organism>
<gene>
    <name evidence="2" type="ORF">CC80DRAFT_491788</name>
</gene>
<dbReference type="Pfam" id="PF24864">
    <property type="entry name" value="DUF7730"/>
    <property type="match status" value="1"/>
</dbReference>
<feature type="domain" description="DUF7730" evidence="1">
    <location>
        <begin position="120"/>
        <end position="302"/>
    </location>
</feature>
<keyword evidence="3" id="KW-1185">Reference proteome</keyword>
<dbReference type="Proteomes" id="UP000800035">
    <property type="component" value="Unassembled WGS sequence"/>
</dbReference>
<dbReference type="InterPro" id="IPR056632">
    <property type="entry name" value="DUF7730"/>
</dbReference>
<dbReference type="OrthoDB" id="62952at2759"/>
<name>A0A6A5TXW8_9PLEO</name>
<proteinExistence type="predicted"/>
<accession>A0A6A5TXW8</accession>
<protein>
    <recommendedName>
        <fullName evidence="1">DUF7730 domain-containing protein</fullName>
    </recommendedName>
</protein>
<dbReference type="PANTHER" id="PTHR38790">
    <property type="entry name" value="2EXR DOMAIN-CONTAINING PROTEIN-RELATED"/>
    <property type="match status" value="1"/>
</dbReference>